<name>A0A852WA16_PSEA5</name>
<evidence type="ECO:0000313" key="5">
    <source>
        <dbReference type="Proteomes" id="UP000549695"/>
    </source>
</evidence>
<dbReference type="GeneID" id="98052305"/>
<evidence type="ECO:0000256" key="1">
    <source>
        <dbReference type="SAM" id="MobiDB-lite"/>
    </source>
</evidence>
<dbReference type="Pfam" id="PF26571">
    <property type="entry name" value="VldE"/>
    <property type="match status" value="1"/>
</dbReference>
<dbReference type="Gene3D" id="1.10.530.10">
    <property type="match status" value="1"/>
</dbReference>
<sequence>MRALLIVPVVVALLLGAAGQVLAAPAAEPVTSGVDAARVPEAARPYLDLVTELTSQGCPELPPAWVVAQVQAESGWDPELRTGTAAGLLQVSERTWVAAGGAPWPDAALTEPEGHLRVVVPWLCSTLRAAAGYLATTPKDVPVLDAMLVCHIAGCSRVTGSASGVPTGGEADCSQACASAIRRYLDAVHGFVADYSGTTAVDDRESSPPPPQKAAPAKAPAAKDAASAPAPAWTGGATGCHEPDPVRSGGCLTGATKHGLDAVRAVFGPTIETVGCWDEHLQNPRSDHPKGRACDVFTGQAGAFAKGADLDEGWAIARWLARNAAPLKVEYLIWQGRYWDPSVRADGSGWGRRYTGGGVYDTSDATGGHYDHVHISFAE</sequence>
<reference evidence="4 5" key="1">
    <citation type="submission" date="2020-07" db="EMBL/GenBank/DDBJ databases">
        <title>Sequencing the genomes of 1000 actinobacteria strains.</title>
        <authorList>
            <person name="Klenk H.-P."/>
        </authorList>
    </citation>
    <scope>NUCLEOTIDE SEQUENCE [LARGE SCALE GENOMIC DNA]</scope>
    <source>
        <strain evidence="4 5">DSM 44749</strain>
    </source>
</reference>
<keyword evidence="2" id="KW-0732">Signal</keyword>
<organism evidence="4 5">
    <name type="scientific">Pseudonocardia alni</name>
    <name type="common">Amycolata alni</name>
    <dbReference type="NCBI Taxonomy" id="33907"/>
    <lineage>
        <taxon>Bacteria</taxon>
        <taxon>Bacillati</taxon>
        <taxon>Actinomycetota</taxon>
        <taxon>Actinomycetes</taxon>
        <taxon>Pseudonocardiales</taxon>
        <taxon>Pseudonocardiaceae</taxon>
        <taxon>Pseudonocardia</taxon>
    </lineage>
</organism>
<feature type="region of interest" description="Disordered" evidence="1">
    <location>
        <begin position="199"/>
        <end position="240"/>
    </location>
</feature>
<feature type="signal peptide" evidence="2">
    <location>
        <begin position="1"/>
        <end position="23"/>
    </location>
</feature>
<dbReference type="EMBL" id="JACCCZ010000001">
    <property type="protein sequence ID" value="NYG02262.1"/>
    <property type="molecule type" value="Genomic_DNA"/>
</dbReference>
<comment type="caution">
    <text evidence="4">The sequence shown here is derived from an EMBL/GenBank/DDBJ whole genome shotgun (WGS) entry which is preliminary data.</text>
</comment>
<evidence type="ECO:0000313" key="4">
    <source>
        <dbReference type="EMBL" id="NYG02262.1"/>
    </source>
</evidence>
<dbReference type="SUPFAM" id="SSF53955">
    <property type="entry name" value="Lysozyme-like"/>
    <property type="match status" value="1"/>
</dbReference>
<evidence type="ECO:0000259" key="3">
    <source>
        <dbReference type="Pfam" id="PF26571"/>
    </source>
</evidence>
<dbReference type="AlphaFoldDB" id="A0A852WA16"/>
<dbReference type="Proteomes" id="UP000549695">
    <property type="component" value="Unassembled WGS sequence"/>
</dbReference>
<feature type="compositionally biased region" description="Low complexity" evidence="1">
    <location>
        <begin position="214"/>
        <end position="232"/>
    </location>
</feature>
<feature type="chain" id="PRO_5032936036" description="ARB-07466-like C-terminal domain-containing protein" evidence="2">
    <location>
        <begin position="24"/>
        <end position="379"/>
    </location>
</feature>
<gene>
    <name evidence="4" type="ORF">HDA37_002547</name>
</gene>
<protein>
    <recommendedName>
        <fullName evidence="3">ARB-07466-like C-terminal domain-containing protein</fullName>
    </recommendedName>
</protein>
<keyword evidence="5" id="KW-1185">Reference proteome</keyword>
<dbReference type="InterPro" id="IPR023346">
    <property type="entry name" value="Lysozyme-like_dom_sf"/>
</dbReference>
<feature type="domain" description="ARB-07466-like C-terminal" evidence="3">
    <location>
        <begin position="249"/>
        <end position="358"/>
    </location>
</feature>
<accession>A0A852WA16</accession>
<evidence type="ECO:0000256" key="2">
    <source>
        <dbReference type="SAM" id="SignalP"/>
    </source>
</evidence>
<proteinExistence type="predicted"/>
<dbReference type="InterPro" id="IPR058593">
    <property type="entry name" value="ARB_07466-like_C"/>
</dbReference>
<dbReference type="RefSeq" id="WP_179761204.1">
    <property type="nucleotide sequence ID" value="NZ_BAAAJZ010000001.1"/>
</dbReference>